<sequence length="531" mass="58157">DNNCMTGNSSLFTGSLSRPGLYVLLSLQVYGRQDGNQGKHRVTKRGPALSYPMFTLVTSIVGRWRAVCVTALQQPNSDAAAIRIVVGIAAASLSVTEWEAPSYINLHLLMLAFGLGAAFVAEFYVFMVLRCFVGIAMAGILINNVVLVAEWVGPSQRAYATITGHVCFAIGLMVLAGIGYAIRNWRLLQIACAAPTALLVFYIWFLPESPRWLLTKGKNEKAKDLLQKAARMNKRELPEHILKQLKEEKKAKSSNMIDLFRNPTLRKRTLIMCLVWFANSLVYYGLSLNVGSFGLNIYLTQLIFGAVEIPARIGSMFTAQFFGRRLSQSLFLLLGGTACLIITAIPKRGRRHGLVSMGGLQQCCGGGRGAGMMRRSERYGVSRVPFKGEVTQRRSIQELSVGITVLAVIGKFATASSYSICYIYAAELFPTIIRQNGVGLCSMTARLAGIIAPLISLLDKYHPAIPMAIYGSGPIIGGLFCFLLPETLGKNLQDHTFEVNNIPRSDSLPKDNLSNSHTLNGESEEKKSTQL</sequence>
<dbReference type="SUPFAM" id="SSF103473">
    <property type="entry name" value="MFS general substrate transporter"/>
    <property type="match status" value="1"/>
</dbReference>
<feature type="transmembrane region" description="Helical" evidence="6">
    <location>
        <begin position="132"/>
        <end position="152"/>
    </location>
</feature>
<dbReference type="EMBL" id="CAUEEQ010001669">
    <property type="protein sequence ID" value="CAJ0920522.1"/>
    <property type="molecule type" value="Genomic_DNA"/>
</dbReference>
<dbReference type="Pfam" id="PF00083">
    <property type="entry name" value="Sugar_tr"/>
    <property type="match status" value="1"/>
</dbReference>
<feature type="transmembrane region" description="Helical" evidence="6">
    <location>
        <begin position="329"/>
        <end position="346"/>
    </location>
</feature>
<evidence type="ECO:0000313" key="7">
    <source>
        <dbReference type="EMBL" id="CAJ0920522.1"/>
    </source>
</evidence>
<evidence type="ECO:0000256" key="4">
    <source>
        <dbReference type="ARBA" id="ARBA00023136"/>
    </source>
</evidence>
<gene>
    <name evidence="7" type="ORF">RIMI_LOCUS1293060</name>
</gene>
<evidence type="ECO:0000256" key="5">
    <source>
        <dbReference type="SAM" id="MobiDB-lite"/>
    </source>
</evidence>
<comment type="caution">
    <text evidence="7">The sequence shown here is derived from an EMBL/GenBank/DDBJ whole genome shotgun (WGS) entry which is preliminary data.</text>
</comment>
<feature type="transmembrane region" description="Helical" evidence="6">
    <location>
        <begin position="464"/>
        <end position="484"/>
    </location>
</feature>
<feature type="region of interest" description="Disordered" evidence="5">
    <location>
        <begin position="507"/>
        <end position="531"/>
    </location>
</feature>
<feature type="transmembrane region" description="Helical" evidence="6">
    <location>
        <begin position="401"/>
        <end position="425"/>
    </location>
</feature>
<feature type="non-terminal residue" evidence="7">
    <location>
        <position position="1"/>
    </location>
</feature>
<keyword evidence="3 6" id="KW-1133">Transmembrane helix</keyword>
<evidence type="ECO:0000256" key="6">
    <source>
        <dbReference type="SAM" id="Phobius"/>
    </source>
</evidence>
<keyword evidence="4 6" id="KW-0472">Membrane</keyword>
<feature type="transmembrane region" description="Helical" evidence="6">
    <location>
        <begin position="108"/>
        <end position="126"/>
    </location>
</feature>
<evidence type="ECO:0000256" key="3">
    <source>
        <dbReference type="ARBA" id="ARBA00022989"/>
    </source>
</evidence>
<organism evidence="7 8">
    <name type="scientific">Ranitomeya imitator</name>
    <name type="common">mimic poison frog</name>
    <dbReference type="NCBI Taxonomy" id="111125"/>
    <lineage>
        <taxon>Eukaryota</taxon>
        <taxon>Metazoa</taxon>
        <taxon>Chordata</taxon>
        <taxon>Craniata</taxon>
        <taxon>Vertebrata</taxon>
        <taxon>Euteleostomi</taxon>
        <taxon>Amphibia</taxon>
        <taxon>Batrachia</taxon>
        <taxon>Anura</taxon>
        <taxon>Neobatrachia</taxon>
        <taxon>Hyloidea</taxon>
        <taxon>Dendrobatidae</taxon>
        <taxon>Dendrobatinae</taxon>
        <taxon>Ranitomeya</taxon>
    </lineage>
</organism>
<evidence type="ECO:0000256" key="2">
    <source>
        <dbReference type="ARBA" id="ARBA00022692"/>
    </source>
</evidence>
<accession>A0ABN9KR49</accession>
<dbReference type="PANTHER" id="PTHR24064">
    <property type="entry name" value="SOLUTE CARRIER FAMILY 22 MEMBER"/>
    <property type="match status" value="1"/>
</dbReference>
<feature type="transmembrane region" description="Helical" evidence="6">
    <location>
        <begin position="159"/>
        <end position="182"/>
    </location>
</feature>
<evidence type="ECO:0008006" key="9">
    <source>
        <dbReference type="Google" id="ProtNLM"/>
    </source>
</evidence>
<dbReference type="InterPro" id="IPR005828">
    <property type="entry name" value="MFS_sugar_transport-like"/>
</dbReference>
<feature type="compositionally biased region" description="Polar residues" evidence="5">
    <location>
        <begin position="512"/>
        <end position="521"/>
    </location>
</feature>
<dbReference type="Proteomes" id="UP001176940">
    <property type="component" value="Unassembled WGS sequence"/>
</dbReference>
<protein>
    <recommendedName>
        <fullName evidence="9">Major facilitator superfamily (MFS) profile domain-containing protein</fullName>
    </recommendedName>
</protein>
<comment type="subcellular location">
    <subcellularLocation>
        <location evidence="1">Membrane</location>
        <topology evidence="1">Multi-pass membrane protein</topology>
    </subcellularLocation>
</comment>
<feature type="transmembrane region" description="Helical" evidence="6">
    <location>
        <begin position="437"/>
        <end position="458"/>
    </location>
</feature>
<reference evidence="7" key="1">
    <citation type="submission" date="2023-07" db="EMBL/GenBank/DDBJ databases">
        <authorList>
            <person name="Stuckert A."/>
        </authorList>
    </citation>
    <scope>NUCLEOTIDE SEQUENCE</scope>
</reference>
<proteinExistence type="predicted"/>
<keyword evidence="8" id="KW-1185">Reference proteome</keyword>
<dbReference type="InterPro" id="IPR036259">
    <property type="entry name" value="MFS_trans_sf"/>
</dbReference>
<keyword evidence="2 6" id="KW-0812">Transmembrane</keyword>
<evidence type="ECO:0000256" key="1">
    <source>
        <dbReference type="ARBA" id="ARBA00004141"/>
    </source>
</evidence>
<evidence type="ECO:0000313" key="8">
    <source>
        <dbReference type="Proteomes" id="UP001176940"/>
    </source>
</evidence>
<dbReference type="Gene3D" id="1.20.1250.20">
    <property type="entry name" value="MFS general substrate transporter like domains"/>
    <property type="match status" value="1"/>
</dbReference>
<feature type="transmembrane region" description="Helical" evidence="6">
    <location>
        <begin position="188"/>
        <end position="206"/>
    </location>
</feature>
<name>A0ABN9KR49_9NEOB</name>